<evidence type="ECO:0000259" key="5">
    <source>
        <dbReference type="PROSITE" id="PS50089"/>
    </source>
</evidence>
<protein>
    <submittedName>
        <fullName evidence="7">Uncharacterized protein</fullName>
    </submittedName>
</protein>
<keyword evidence="8" id="KW-1185">Reference proteome</keyword>
<keyword evidence="2" id="KW-0863">Zinc-finger</keyword>
<feature type="compositionally biased region" description="Low complexity" evidence="3">
    <location>
        <begin position="526"/>
        <end position="538"/>
    </location>
</feature>
<evidence type="ECO:0000313" key="7">
    <source>
        <dbReference type="EMBL" id="CAK0857371.1"/>
    </source>
</evidence>
<dbReference type="Proteomes" id="UP001189429">
    <property type="component" value="Unassembled WGS sequence"/>
</dbReference>
<organism evidence="7 8">
    <name type="scientific">Prorocentrum cordatum</name>
    <dbReference type="NCBI Taxonomy" id="2364126"/>
    <lineage>
        <taxon>Eukaryota</taxon>
        <taxon>Sar</taxon>
        <taxon>Alveolata</taxon>
        <taxon>Dinophyceae</taxon>
        <taxon>Prorocentrales</taxon>
        <taxon>Prorocentraceae</taxon>
        <taxon>Prorocentrum</taxon>
    </lineage>
</organism>
<dbReference type="SUPFAM" id="SSF49562">
    <property type="entry name" value="C2 domain (Calcium/lipid-binding domain, CaLB)"/>
    <property type="match status" value="2"/>
</dbReference>
<dbReference type="EMBL" id="CAUYUJ010015726">
    <property type="protein sequence ID" value="CAK0857371.1"/>
    <property type="molecule type" value="Genomic_DNA"/>
</dbReference>
<evidence type="ECO:0000259" key="4">
    <source>
        <dbReference type="PROSITE" id="PS50004"/>
    </source>
</evidence>
<dbReference type="PROSITE" id="PS50004">
    <property type="entry name" value="C2"/>
    <property type="match status" value="2"/>
</dbReference>
<dbReference type="InterPro" id="IPR036465">
    <property type="entry name" value="vWFA_dom_sf"/>
</dbReference>
<comment type="similarity">
    <text evidence="1">Belongs to the copine family.</text>
</comment>
<evidence type="ECO:0000256" key="2">
    <source>
        <dbReference type="PROSITE-ProRule" id="PRU00175"/>
    </source>
</evidence>
<dbReference type="Gene3D" id="2.60.40.150">
    <property type="entry name" value="C2 domain"/>
    <property type="match status" value="2"/>
</dbReference>
<dbReference type="InterPro" id="IPR035892">
    <property type="entry name" value="C2_domain_sf"/>
</dbReference>
<evidence type="ECO:0000313" key="8">
    <source>
        <dbReference type="Proteomes" id="UP001189429"/>
    </source>
</evidence>
<sequence length="1281" mass="140102">MGGGQSSGKRKKKRPAGAAKSDLEKDLARQSGFDLFDDEADEPEEIDEDTDEEPVARSVAPPSQLLCLDIQSTVELTVRCEGLPSSRPTFVVIYSKWAKDTDWVEIGMTETNSKKTSDPQFKRTFLLEFRVEMTRELRFEVFHSRGMHPQDQLDEHEYVGCVETSLAEVFVARSAGLGQPLENHGWFAQPLDNPLNFADEQMNWAGMLCVYADELVRSKQLISWQMSATGIVSRDRWKSFGRGSPDAYCVIQKCKYQVRSDQEDPELVLEPVYRTEVCRRSKAPQWDRCTIPIGSLLHMDEREHFVIEVFDWFRVSEAEYIGECSTNYKALLARFKDSKPIVLQLSAKEHKQPQGILRRLRSVSRRSTRGRSTSLPTSRSHSRSPGHTHSPAPSMKASKDEPRGSIGGSRSSSRLGETRSSSRLDFLEDRSAPRSRNNSRTLPDRSPAGSKEQPRSTSSEAAGSKDATTRRLAGNTLAVPGAGKASKLSGGSKLSSSSKLSVRSAHSQRSEKSKDSDGKSKKSKLSTRSESRSSGSSSKDGKEKEKAVGWLTLNNVGSLRRFTFLDYVRSGLQIRLAVAIDFTRSNAKREPHCHGFGGTPGTSPYATAMRAVGKVMSCYDVDDKILAYGFGARIPPSHTVVSDCWALSGDYFEPELEGIDEVVTSYQRALQIVEMHGPTRLSPVIKLVSSLAEQYHEPRELARDPMIYYLLVIVTDGQVKDELETINAIVESANVPMSTVVIGMGPHEDHSFLKDLSQEVTRIRRLKAPDGVLKRGTAAEQRQVVHYVPYQMYEDSPEELAGAALADVPREVVGYYQGLKIDPFGLERFEDDAGGVPGEVSARRGGGDGPRRPVADQDLNSTRTSTRMGDGSHDRGPVGGLRSATRTNTRANTRSNTRTATRSNTRTATRSMTATKSTVGGESLASDGSMGKYLSGMVGTEAQSEIKMREKRKQPAMLLDLKGHLIKGGIDLGYSKNSVLRALQERACQPPPWTCSWTTSCGAVRPLATAALRPTARLPSRPCHSTNPPPCLARWRSTARWRRRGPRRSRARGRTPSRSGASCSRSRTAGPTTGNPTTKTPSGAACRQPRATGTAPRTRGGVPWPRSGARAAARSSPAPRGPGRAAGGAGAAPGRGRGRGRRGARAAAGGKRCSRRDDQGHPQQEKNTKHFEEHGEEDHQKYRAFSRKGTRFAEDLVEQVEGDPQRPSGAGGLSRTTSKSARLGESRATCSICLEQRVATQLQPCGHALACEACAPKLGATCPLCQSAVREVVPWAPAQEA</sequence>
<feature type="compositionally biased region" description="Low complexity" evidence="3">
    <location>
        <begin position="481"/>
        <end position="501"/>
    </location>
</feature>
<feature type="compositionally biased region" description="Polar residues" evidence="3">
    <location>
        <begin position="858"/>
        <end position="867"/>
    </location>
</feature>
<feature type="compositionally biased region" description="Basic and acidic residues" evidence="3">
    <location>
        <begin position="416"/>
        <end position="432"/>
    </location>
</feature>
<dbReference type="SMART" id="SM00239">
    <property type="entry name" value="C2"/>
    <property type="match status" value="2"/>
</dbReference>
<accession>A0ABN9UD48</accession>
<dbReference type="InterPro" id="IPR010734">
    <property type="entry name" value="Copine_C"/>
</dbReference>
<dbReference type="Pfam" id="PF13920">
    <property type="entry name" value="zf-C3HC4_3"/>
    <property type="match status" value="1"/>
</dbReference>
<feature type="compositionally biased region" description="Acidic residues" evidence="3">
    <location>
        <begin position="35"/>
        <end position="53"/>
    </location>
</feature>
<feature type="compositionally biased region" description="Low complexity" evidence="3">
    <location>
        <begin position="1105"/>
        <end position="1123"/>
    </location>
</feature>
<feature type="region of interest" description="Disordered" evidence="3">
    <location>
        <begin position="832"/>
        <end position="924"/>
    </location>
</feature>
<feature type="region of interest" description="Disordered" evidence="3">
    <location>
        <begin position="1"/>
        <end position="59"/>
    </location>
</feature>
<dbReference type="PANTHER" id="PTHR10857:SF106">
    <property type="entry name" value="C2 DOMAIN-CONTAINING PROTEIN"/>
    <property type="match status" value="1"/>
</dbReference>
<dbReference type="PROSITE" id="PS50089">
    <property type="entry name" value="ZF_RING_2"/>
    <property type="match status" value="1"/>
</dbReference>
<feature type="region of interest" description="Disordered" evidence="3">
    <location>
        <begin position="353"/>
        <end position="545"/>
    </location>
</feature>
<feature type="region of interest" description="Disordered" evidence="3">
    <location>
        <begin position="1017"/>
        <end position="1180"/>
    </location>
</feature>
<feature type="compositionally biased region" description="Basic residues" evidence="3">
    <location>
        <begin position="1037"/>
        <end position="1055"/>
    </location>
</feature>
<dbReference type="SUPFAM" id="SSF57850">
    <property type="entry name" value="RING/U-box"/>
    <property type="match status" value="1"/>
</dbReference>
<feature type="domain" description="C2" evidence="4">
    <location>
        <begin position="204"/>
        <end position="341"/>
    </location>
</feature>
<evidence type="ECO:0000259" key="6">
    <source>
        <dbReference type="PROSITE" id="PS50234"/>
    </source>
</evidence>
<dbReference type="SUPFAM" id="SSF53300">
    <property type="entry name" value="vWA-like"/>
    <property type="match status" value="1"/>
</dbReference>
<dbReference type="InterPro" id="IPR000008">
    <property type="entry name" value="C2_dom"/>
</dbReference>
<dbReference type="InterPro" id="IPR013083">
    <property type="entry name" value="Znf_RING/FYVE/PHD"/>
</dbReference>
<feature type="domain" description="VWFA" evidence="6">
    <location>
        <begin position="575"/>
        <end position="757"/>
    </location>
</feature>
<dbReference type="Gene3D" id="3.30.40.10">
    <property type="entry name" value="Zinc/RING finger domain, C3HC4 (zinc finger)"/>
    <property type="match status" value="1"/>
</dbReference>
<feature type="compositionally biased region" description="Low complexity" evidence="3">
    <location>
        <begin position="882"/>
        <end position="918"/>
    </location>
</feature>
<proteinExistence type="inferred from homology"/>
<feature type="compositionally biased region" description="Low complexity" evidence="3">
    <location>
        <begin position="370"/>
        <end position="379"/>
    </location>
</feature>
<feature type="compositionally biased region" description="Basic and acidic residues" evidence="3">
    <location>
        <begin position="1155"/>
        <end position="1180"/>
    </location>
</feature>
<reference evidence="7" key="1">
    <citation type="submission" date="2023-10" db="EMBL/GenBank/DDBJ databases">
        <authorList>
            <person name="Chen Y."/>
            <person name="Shah S."/>
            <person name="Dougan E. K."/>
            <person name="Thang M."/>
            <person name="Chan C."/>
        </authorList>
    </citation>
    <scope>NUCLEOTIDE SEQUENCE [LARGE SCALE GENOMIC DNA]</scope>
</reference>
<dbReference type="Pfam" id="PF07002">
    <property type="entry name" value="Copine"/>
    <property type="match status" value="1"/>
</dbReference>
<feature type="compositionally biased region" description="Basic and acidic residues" evidence="3">
    <location>
        <begin position="508"/>
        <end position="520"/>
    </location>
</feature>
<keyword evidence="2" id="KW-0479">Metal-binding</keyword>
<feature type="compositionally biased region" description="Basic residues" evidence="3">
    <location>
        <begin position="358"/>
        <end position="369"/>
    </location>
</feature>
<feature type="domain" description="C2" evidence="4">
    <location>
        <begin position="42"/>
        <end position="181"/>
    </location>
</feature>
<dbReference type="Pfam" id="PF00168">
    <property type="entry name" value="C2"/>
    <property type="match status" value="2"/>
</dbReference>
<dbReference type="PANTHER" id="PTHR10857">
    <property type="entry name" value="COPINE"/>
    <property type="match status" value="1"/>
</dbReference>
<evidence type="ECO:0000256" key="3">
    <source>
        <dbReference type="SAM" id="MobiDB-lite"/>
    </source>
</evidence>
<dbReference type="InterPro" id="IPR045052">
    <property type="entry name" value="Copine"/>
</dbReference>
<keyword evidence="2" id="KW-0862">Zinc</keyword>
<gene>
    <name evidence="7" type="ORF">PCOR1329_LOCUS47508</name>
</gene>
<dbReference type="PROSITE" id="PS50234">
    <property type="entry name" value="VWFA"/>
    <property type="match status" value="1"/>
</dbReference>
<feature type="compositionally biased region" description="Gly residues" evidence="3">
    <location>
        <begin position="1124"/>
        <end position="1135"/>
    </location>
</feature>
<dbReference type="InterPro" id="IPR002035">
    <property type="entry name" value="VWF_A"/>
</dbReference>
<dbReference type="SMART" id="SM00184">
    <property type="entry name" value="RING"/>
    <property type="match status" value="1"/>
</dbReference>
<dbReference type="InterPro" id="IPR001841">
    <property type="entry name" value="Znf_RING"/>
</dbReference>
<evidence type="ECO:0000256" key="1">
    <source>
        <dbReference type="ARBA" id="ARBA00009048"/>
    </source>
</evidence>
<feature type="region of interest" description="Disordered" evidence="3">
    <location>
        <begin position="1199"/>
        <end position="1221"/>
    </location>
</feature>
<feature type="compositionally biased region" description="Low complexity" evidence="3">
    <location>
        <begin position="1056"/>
        <end position="1083"/>
    </location>
</feature>
<name>A0ABN9UD48_9DINO</name>
<feature type="domain" description="RING-type" evidence="5">
    <location>
        <begin position="1230"/>
        <end position="1266"/>
    </location>
</feature>
<feature type="compositionally biased region" description="Basic and acidic residues" evidence="3">
    <location>
        <begin position="841"/>
        <end position="855"/>
    </location>
</feature>
<comment type="caution">
    <text evidence="7">The sequence shown here is derived from an EMBL/GenBank/DDBJ whole genome shotgun (WGS) entry which is preliminary data.</text>
</comment>